<name>A0A6J4KJ53_9CHLR</name>
<reference evidence="1" key="1">
    <citation type="submission" date="2020-02" db="EMBL/GenBank/DDBJ databases">
        <authorList>
            <person name="Meier V. D."/>
        </authorList>
    </citation>
    <scope>NUCLEOTIDE SEQUENCE</scope>
    <source>
        <strain evidence="1">AVDCRST_MAG93</strain>
    </source>
</reference>
<sequence length="49" mass="5524">TNDIGTLRERIEDLPMSCNECDSTFSSERACDIPGMRRNEPNIVPHMDG</sequence>
<gene>
    <name evidence="1" type="ORF">AVDCRST_MAG93-5005</name>
</gene>
<accession>A0A6J4KJ53</accession>
<feature type="non-terminal residue" evidence="1">
    <location>
        <position position="1"/>
    </location>
</feature>
<evidence type="ECO:0000313" key="1">
    <source>
        <dbReference type="EMBL" id="CAA9307485.1"/>
    </source>
</evidence>
<protein>
    <submittedName>
        <fullName evidence="1">Uncharacterized protein</fullName>
    </submittedName>
</protein>
<organism evidence="1">
    <name type="scientific">uncultured Chloroflexia bacterium</name>
    <dbReference type="NCBI Taxonomy" id="1672391"/>
    <lineage>
        <taxon>Bacteria</taxon>
        <taxon>Bacillati</taxon>
        <taxon>Chloroflexota</taxon>
        <taxon>Chloroflexia</taxon>
        <taxon>environmental samples</taxon>
    </lineage>
</organism>
<dbReference type="AlphaFoldDB" id="A0A6J4KJ53"/>
<dbReference type="EMBL" id="CADCTR010001686">
    <property type="protein sequence ID" value="CAA9307485.1"/>
    <property type="molecule type" value="Genomic_DNA"/>
</dbReference>
<proteinExistence type="predicted"/>